<gene>
    <name evidence="2" type="ORF">E5A73_14735</name>
</gene>
<keyword evidence="1" id="KW-0472">Membrane</keyword>
<keyword evidence="1" id="KW-0812">Transmembrane</keyword>
<feature type="transmembrane region" description="Helical" evidence="1">
    <location>
        <begin position="21"/>
        <end position="40"/>
    </location>
</feature>
<name>A0A4S1X9F2_9SPHN</name>
<feature type="transmembrane region" description="Helical" evidence="1">
    <location>
        <begin position="52"/>
        <end position="74"/>
    </location>
</feature>
<comment type="caution">
    <text evidence="2">The sequence shown here is derived from an EMBL/GenBank/DDBJ whole genome shotgun (WGS) entry which is preliminary data.</text>
</comment>
<dbReference type="Proteomes" id="UP000306147">
    <property type="component" value="Unassembled WGS sequence"/>
</dbReference>
<organism evidence="2 3">
    <name type="scientific">Sphingomonas gei</name>
    <dbReference type="NCBI Taxonomy" id="1395960"/>
    <lineage>
        <taxon>Bacteria</taxon>
        <taxon>Pseudomonadati</taxon>
        <taxon>Pseudomonadota</taxon>
        <taxon>Alphaproteobacteria</taxon>
        <taxon>Sphingomonadales</taxon>
        <taxon>Sphingomonadaceae</taxon>
        <taxon>Sphingomonas</taxon>
    </lineage>
</organism>
<dbReference type="AlphaFoldDB" id="A0A4S1X9F2"/>
<evidence type="ECO:0000313" key="2">
    <source>
        <dbReference type="EMBL" id="TGX52879.1"/>
    </source>
</evidence>
<evidence type="ECO:0000313" key="3">
    <source>
        <dbReference type="Proteomes" id="UP000306147"/>
    </source>
</evidence>
<evidence type="ECO:0000256" key="1">
    <source>
        <dbReference type="SAM" id="Phobius"/>
    </source>
</evidence>
<keyword evidence="1" id="KW-1133">Transmembrane helix</keyword>
<protein>
    <submittedName>
        <fullName evidence="2">Uncharacterized protein</fullName>
    </submittedName>
</protein>
<sequence length="94" mass="10157">MQPFLRHLEQGERWWGAECACRGLGALLLGLCATAFWWLHRSLNQAATHGPGPLEIAFAALAVAALGLGLAFVFEGPALFRLIPVPGHHLTFTP</sequence>
<dbReference type="RefSeq" id="WP_135964585.1">
    <property type="nucleotide sequence ID" value="NZ_SRXT01000005.1"/>
</dbReference>
<proteinExistence type="predicted"/>
<accession>A0A4S1X9F2</accession>
<reference evidence="2 3" key="1">
    <citation type="submission" date="2019-04" db="EMBL/GenBank/DDBJ databases">
        <title>Sphingomonas psychrotolerans sp. nov., isolated from soil in the Tianshan Mountains, Xinjiang, China.</title>
        <authorList>
            <person name="Luo Y."/>
            <person name="Sheng H."/>
        </authorList>
    </citation>
    <scope>NUCLEOTIDE SEQUENCE [LARGE SCALE GENOMIC DNA]</scope>
    <source>
        <strain evidence="2 3">ZFGT-11</strain>
    </source>
</reference>
<dbReference type="EMBL" id="SRXT01000005">
    <property type="protein sequence ID" value="TGX52879.1"/>
    <property type="molecule type" value="Genomic_DNA"/>
</dbReference>
<keyword evidence="3" id="KW-1185">Reference proteome</keyword>